<evidence type="ECO:0000313" key="2">
    <source>
        <dbReference type="EMBL" id="SMC40879.1"/>
    </source>
</evidence>
<dbReference type="STRING" id="1938817.SAMN06296008_1042"/>
<keyword evidence="3" id="KW-1185">Reference proteome</keyword>
<evidence type="ECO:0000313" key="3">
    <source>
        <dbReference type="Proteomes" id="UP000192708"/>
    </source>
</evidence>
<dbReference type="AlphaFoldDB" id="A0A1W1YXE8"/>
<sequence>MLKKINNPLSKLSQIFWVLLMCFSTYVEAAYPDKPIRFISSTAAGGPLDTMARTMAKMLSDELKQPVIVENKPGGTGILAMNYALNQAADGYTIVTATGSTSFMLAEGNASFTENDFIFISGLQSEPTALAVVKSSPIKNLEDFLQFVKNEPEKVNIAGYGNAGFNQLVYSKFQQQANFKGAWVPYTSAGQVVLSLLGGQVPAAVITPSSAISQIQNGDIRLLALSTAKRDLYFPKVPTFKEKGFNIVESLWRGIMVKKGTSNEVLTKLTTAIANVEKTPEWRRFMAENAQSSMNLSVDQMQEFVKNEIATRKAFLNQLK</sequence>
<dbReference type="PIRSF" id="PIRSF017082">
    <property type="entry name" value="YflP"/>
    <property type="match status" value="1"/>
</dbReference>
<dbReference type="InterPro" id="IPR042100">
    <property type="entry name" value="Bug_dom1"/>
</dbReference>
<dbReference type="CDD" id="cd07012">
    <property type="entry name" value="PBP2_Bug_TTT"/>
    <property type="match status" value="1"/>
</dbReference>
<dbReference type="InterPro" id="IPR005064">
    <property type="entry name" value="BUG"/>
</dbReference>
<dbReference type="Gene3D" id="3.40.190.10">
    <property type="entry name" value="Periplasmic binding protein-like II"/>
    <property type="match status" value="1"/>
</dbReference>
<organism evidence="2 3">
    <name type="scientific">Polynucleobacter kasalickyi</name>
    <dbReference type="NCBI Taxonomy" id="1938817"/>
    <lineage>
        <taxon>Bacteria</taxon>
        <taxon>Pseudomonadati</taxon>
        <taxon>Pseudomonadota</taxon>
        <taxon>Betaproteobacteria</taxon>
        <taxon>Burkholderiales</taxon>
        <taxon>Burkholderiaceae</taxon>
        <taxon>Polynucleobacter</taxon>
    </lineage>
</organism>
<gene>
    <name evidence="2" type="ORF">SAMN06296008_1042</name>
</gene>
<comment type="similarity">
    <text evidence="1">Belongs to the UPF0065 (bug) family.</text>
</comment>
<dbReference type="Proteomes" id="UP000192708">
    <property type="component" value="Unassembled WGS sequence"/>
</dbReference>
<accession>A0A1W1YXE8</accession>
<proteinExistence type="inferred from homology"/>
<evidence type="ECO:0000256" key="1">
    <source>
        <dbReference type="ARBA" id="ARBA00006987"/>
    </source>
</evidence>
<dbReference type="Pfam" id="PF03401">
    <property type="entry name" value="TctC"/>
    <property type="match status" value="1"/>
</dbReference>
<name>A0A1W1YXE8_9BURK</name>
<dbReference type="PANTHER" id="PTHR42928">
    <property type="entry name" value="TRICARBOXYLATE-BINDING PROTEIN"/>
    <property type="match status" value="1"/>
</dbReference>
<dbReference type="EMBL" id="FWXJ01000004">
    <property type="protein sequence ID" value="SMC40879.1"/>
    <property type="molecule type" value="Genomic_DNA"/>
</dbReference>
<dbReference type="SUPFAM" id="SSF53850">
    <property type="entry name" value="Periplasmic binding protein-like II"/>
    <property type="match status" value="1"/>
</dbReference>
<reference evidence="2 3" key="1">
    <citation type="submission" date="2017-04" db="EMBL/GenBank/DDBJ databases">
        <authorList>
            <person name="Afonso C.L."/>
            <person name="Miller P.J."/>
            <person name="Scott M.A."/>
            <person name="Spackman E."/>
            <person name="Goraichik I."/>
            <person name="Dimitrov K.M."/>
            <person name="Suarez D.L."/>
            <person name="Swayne D.E."/>
        </authorList>
    </citation>
    <scope>NUCLEOTIDE SEQUENCE [LARGE SCALE GENOMIC DNA]</scope>
    <source>
        <strain evidence="2 3">VK13</strain>
    </source>
</reference>
<dbReference type="PANTHER" id="PTHR42928:SF5">
    <property type="entry name" value="BLR1237 PROTEIN"/>
    <property type="match status" value="1"/>
</dbReference>
<dbReference type="Gene3D" id="3.40.190.150">
    <property type="entry name" value="Bordetella uptake gene, domain 1"/>
    <property type="match status" value="1"/>
</dbReference>
<protein>
    <submittedName>
        <fullName evidence="2">Tripartite-type tricarboxylate transporter, receptor component TctC</fullName>
    </submittedName>
</protein>
<keyword evidence="2" id="KW-0675">Receptor</keyword>